<dbReference type="CDD" id="cd17246">
    <property type="entry name" value="RMtype1_S_SonII-TRD2-CR2_like"/>
    <property type="match status" value="1"/>
</dbReference>
<organism evidence="5 6">
    <name type="scientific">Trichloromonas acetexigens</name>
    <dbReference type="NCBI Taxonomy" id="38815"/>
    <lineage>
        <taxon>Bacteria</taxon>
        <taxon>Pseudomonadati</taxon>
        <taxon>Thermodesulfobacteriota</taxon>
        <taxon>Desulfuromonadia</taxon>
        <taxon>Desulfuromonadales</taxon>
        <taxon>Trichloromonadaceae</taxon>
        <taxon>Trichloromonas</taxon>
    </lineage>
</organism>
<evidence type="ECO:0000256" key="1">
    <source>
        <dbReference type="ARBA" id="ARBA00010923"/>
    </source>
</evidence>
<keyword evidence="5" id="KW-0540">Nuclease</keyword>
<dbReference type="GO" id="GO:0003677">
    <property type="term" value="F:DNA binding"/>
    <property type="evidence" value="ECO:0007669"/>
    <property type="project" value="UniProtKB-KW"/>
</dbReference>
<dbReference type="EMBL" id="VJVV01000005">
    <property type="protein sequence ID" value="TRO81924.1"/>
    <property type="molecule type" value="Genomic_DNA"/>
</dbReference>
<keyword evidence="2" id="KW-0680">Restriction system</keyword>
<keyword evidence="3" id="KW-0238">DNA-binding</keyword>
<evidence type="ECO:0000256" key="2">
    <source>
        <dbReference type="ARBA" id="ARBA00022747"/>
    </source>
</evidence>
<proteinExistence type="inferred from homology"/>
<dbReference type="Gene3D" id="3.90.220.20">
    <property type="entry name" value="DNA methylase specificity domains"/>
    <property type="match status" value="2"/>
</dbReference>
<dbReference type="Pfam" id="PF01420">
    <property type="entry name" value="Methylase_S"/>
    <property type="match status" value="2"/>
</dbReference>
<feature type="domain" description="Type I restriction modification DNA specificity" evidence="4">
    <location>
        <begin position="3"/>
        <end position="170"/>
    </location>
</feature>
<evidence type="ECO:0000256" key="3">
    <source>
        <dbReference type="ARBA" id="ARBA00023125"/>
    </source>
</evidence>
<gene>
    <name evidence="5" type="ORF">FL622_09000</name>
</gene>
<dbReference type="RefSeq" id="WP_092057751.1">
    <property type="nucleotide sequence ID" value="NZ_FOJJ01000037.1"/>
</dbReference>
<dbReference type="AlphaFoldDB" id="A0A550JFC2"/>
<dbReference type="InterPro" id="IPR000055">
    <property type="entry name" value="Restrct_endonuc_typeI_TRD"/>
</dbReference>
<protein>
    <submittedName>
        <fullName evidence="5">Restriction endonuclease subunit S</fullName>
    </submittedName>
</protein>
<evidence type="ECO:0000313" key="5">
    <source>
        <dbReference type="EMBL" id="TRO81924.1"/>
    </source>
</evidence>
<name>A0A550JFC2_9BACT</name>
<dbReference type="PANTHER" id="PTHR30408">
    <property type="entry name" value="TYPE-1 RESTRICTION ENZYME ECOKI SPECIFICITY PROTEIN"/>
    <property type="match status" value="1"/>
</dbReference>
<dbReference type="GO" id="GO:0004519">
    <property type="term" value="F:endonuclease activity"/>
    <property type="evidence" value="ECO:0007669"/>
    <property type="project" value="UniProtKB-KW"/>
</dbReference>
<evidence type="ECO:0000259" key="4">
    <source>
        <dbReference type="Pfam" id="PF01420"/>
    </source>
</evidence>
<dbReference type="InterPro" id="IPR044946">
    <property type="entry name" value="Restrct_endonuc_typeI_TRD_sf"/>
</dbReference>
<keyword evidence="5" id="KW-0255">Endonuclease</keyword>
<comment type="caution">
    <text evidence="5">The sequence shown here is derived from an EMBL/GenBank/DDBJ whole genome shotgun (WGS) entry which is preliminary data.</text>
</comment>
<comment type="similarity">
    <text evidence="1">Belongs to the type-I restriction system S methylase family.</text>
</comment>
<dbReference type="InterPro" id="IPR052021">
    <property type="entry name" value="Type-I_RS_S_subunit"/>
</dbReference>
<evidence type="ECO:0000313" key="6">
    <source>
        <dbReference type="Proteomes" id="UP000317155"/>
    </source>
</evidence>
<keyword evidence="6" id="KW-1185">Reference proteome</keyword>
<dbReference type="OrthoDB" id="5363772at2"/>
<keyword evidence="5" id="KW-0378">Hydrolase</keyword>
<sequence length="410" mass="45362">MMSWKEDSLGDVCELINRGVAPKYIEEGGVAVLNQKCIRDHSINPSLARRHDSAAKKVNPDRYIKVGDVLVNSTGTGTLGRVAQVRQEPNEPTTVDTHVTIVRPQPGKFFNDFFGYMMIKIEEEIATSGEGASGQTELARSVLAEKFRVSYPDSLPEQKRIVDILDEAFAGIDAAIANTEKNHANARELFESYLNAVFTQKGDGWVEKTLGEVYDVRDGTHDSPKYHSEGFPLVTSKNLKRDGLNLEKVQYISESDYLKINERSAVSVGDVLLAMIGTIGNPTVVEVEPSFSIKNVALFKVPQGQNSHFLKYYLQSGFVVSKMKKEAKGTTQKFVGLGYLRSFPIFVPSLSDQNKIVSRLDDICTESNNLESLYKKKLTALAELKQSILQKAFAGELTTLLENAIDEAVA</sequence>
<dbReference type="Proteomes" id="UP000317155">
    <property type="component" value="Unassembled WGS sequence"/>
</dbReference>
<feature type="domain" description="Type I restriction modification DNA specificity" evidence="4">
    <location>
        <begin position="203"/>
        <end position="372"/>
    </location>
</feature>
<dbReference type="GO" id="GO:0009307">
    <property type="term" value="P:DNA restriction-modification system"/>
    <property type="evidence" value="ECO:0007669"/>
    <property type="project" value="UniProtKB-KW"/>
</dbReference>
<dbReference type="SUPFAM" id="SSF116734">
    <property type="entry name" value="DNA methylase specificity domain"/>
    <property type="match status" value="2"/>
</dbReference>
<reference evidence="5 6" key="1">
    <citation type="submission" date="2019-07" db="EMBL/GenBank/DDBJ databases">
        <title>Insights of Desulfuromonas acetexigens electromicrobiology.</title>
        <authorList>
            <person name="Katuri K."/>
            <person name="Sapireddy V."/>
            <person name="Shaw D.R."/>
            <person name="Saikaly P."/>
        </authorList>
    </citation>
    <scope>NUCLEOTIDE SEQUENCE [LARGE SCALE GENOMIC DNA]</scope>
    <source>
        <strain evidence="5 6">2873</strain>
    </source>
</reference>
<dbReference type="PANTHER" id="PTHR30408:SF12">
    <property type="entry name" value="TYPE I RESTRICTION ENZYME MJAVIII SPECIFICITY SUBUNIT"/>
    <property type="match status" value="1"/>
</dbReference>
<accession>A0A550JFC2</accession>